<name>A0A4Q2EFV9_9ACTN</name>
<dbReference type="InterPro" id="IPR013154">
    <property type="entry name" value="ADH-like_N"/>
</dbReference>
<dbReference type="Gene3D" id="3.40.50.720">
    <property type="entry name" value="NAD(P)-binding Rossmann-like Domain"/>
    <property type="match status" value="1"/>
</dbReference>
<dbReference type="Pfam" id="PF00107">
    <property type="entry name" value="ADH_zinc_N"/>
    <property type="match status" value="1"/>
</dbReference>
<dbReference type="InterPro" id="IPR013149">
    <property type="entry name" value="ADH-like_C"/>
</dbReference>
<sequence length="306" mass="30128">MSVNREVIQTAVGGPELLSVVSSPVPEPGAGQVRVKVAAAGLNPVDWKVAAYPAAATMFGVTVPGGYGNDFSGVVDALGEGVEGLSVGDRVFGSARGHAVADYTVVPVTAIERAPEGLSLDDAATLPIAGATAAAALAPLALGPDDTVLIGGGAGGVGVLTVQLAAATGATVIATGSPASHDFLRELGALPVAYGEGLEDRVRALTQRPITAAVDLQGTATVEAALALGVAPTRITAIAAMGGLPDGVRITGGADAEPGALAQVAQQVADGTLHVVISGRYPLTDAAQAVARLVEGHVRGKLIIVP</sequence>
<organism evidence="2 3">
    <name type="scientific">Propioniciclava flava</name>
    <dbReference type="NCBI Taxonomy" id="2072026"/>
    <lineage>
        <taxon>Bacteria</taxon>
        <taxon>Bacillati</taxon>
        <taxon>Actinomycetota</taxon>
        <taxon>Actinomycetes</taxon>
        <taxon>Propionibacteriales</taxon>
        <taxon>Propionibacteriaceae</taxon>
        <taxon>Propioniciclava</taxon>
    </lineage>
</organism>
<dbReference type="Pfam" id="PF13602">
    <property type="entry name" value="ADH_zinc_N_2"/>
    <property type="match status" value="1"/>
</dbReference>
<dbReference type="AlphaFoldDB" id="A0A4Q2EFV9"/>
<reference evidence="2 3" key="1">
    <citation type="submission" date="2018-01" db="EMBL/GenBank/DDBJ databases">
        <title>Lactibacter flavus gen. nov., sp. nov., a novel bacterium of the family Propionibacteriaceae isolated from raw milk and dairy products.</title>
        <authorList>
            <person name="Wenning M."/>
            <person name="Breitenwieser F."/>
            <person name="Huptas C."/>
            <person name="von Neubeck M."/>
            <person name="Busse H.-J."/>
            <person name="Scherer S."/>
        </authorList>
    </citation>
    <scope>NUCLEOTIDE SEQUENCE [LARGE SCALE GENOMIC DNA]</scope>
    <source>
        <strain evidence="2 3">VG341</strain>
    </source>
</reference>
<dbReference type="Proteomes" id="UP000290624">
    <property type="component" value="Unassembled WGS sequence"/>
</dbReference>
<dbReference type="PANTHER" id="PTHR43482:SF1">
    <property type="entry name" value="PROTEIN AST1-RELATED"/>
    <property type="match status" value="1"/>
</dbReference>
<evidence type="ECO:0000313" key="3">
    <source>
        <dbReference type="Proteomes" id="UP000290624"/>
    </source>
</evidence>
<dbReference type="Pfam" id="PF08240">
    <property type="entry name" value="ADH_N"/>
    <property type="match status" value="1"/>
</dbReference>
<keyword evidence="3" id="KW-1185">Reference proteome</keyword>
<dbReference type="InterPro" id="IPR036291">
    <property type="entry name" value="NAD(P)-bd_dom_sf"/>
</dbReference>
<dbReference type="InterPro" id="IPR020843">
    <property type="entry name" value="ER"/>
</dbReference>
<feature type="domain" description="Enoyl reductase (ER)" evidence="1">
    <location>
        <begin position="13"/>
        <end position="304"/>
    </location>
</feature>
<gene>
    <name evidence="2" type="ORF">C1706_13445</name>
</gene>
<dbReference type="GO" id="GO:0016491">
    <property type="term" value="F:oxidoreductase activity"/>
    <property type="evidence" value="ECO:0007669"/>
    <property type="project" value="InterPro"/>
</dbReference>
<comment type="caution">
    <text evidence="2">The sequence shown here is derived from an EMBL/GenBank/DDBJ whole genome shotgun (WGS) entry which is preliminary data.</text>
</comment>
<dbReference type="OrthoDB" id="9801186at2"/>
<accession>A0A4Q2EFV9</accession>
<dbReference type="SUPFAM" id="SSF51735">
    <property type="entry name" value="NAD(P)-binding Rossmann-fold domains"/>
    <property type="match status" value="1"/>
</dbReference>
<dbReference type="SMART" id="SM00829">
    <property type="entry name" value="PKS_ER"/>
    <property type="match status" value="1"/>
</dbReference>
<dbReference type="Gene3D" id="3.90.180.10">
    <property type="entry name" value="Medium-chain alcohol dehydrogenases, catalytic domain"/>
    <property type="match status" value="1"/>
</dbReference>
<dbReference type="InterPro" id="IPR011032">
    <property type="entry name" value="GroES-like_sf"/>
</dbReference>
<dbReference type="PANTHER" id="PTHR43482">
    <property type="entry name" value="PROTEIN AST1-RELATED"/>
    <property type="match status" value="1"/>
</dbReference>
<dbReference type="SUPFAM" id="SSF50129">
    <property type="entry name" value="GroES-like"/>
    <property type="match status" value="1"/>
</dbReference>
<dbReference type="InterPro" id="IPR052585">
    <property type="entry name" value="Lipid_raft_assoc_Zn_ADH"/>
</dbReference>
<dbReference type="CDD" id="cd05289">
    <property type="entry name" value="MDR_like_2"/>
    <property type="match status" value="1"/>
</dbReference>
<dbReference type="RefSeq" id="WP_129459747.1">
    <property type="nucleotide sequence ID" value="NZ_PPCV01000012.1"/>
</dbReference>
<protein>
    <submittedName>
        <fullName evidence="2">NADPH:quinone reductase</fullName>
    </submittedName>
</protein>
<evidence type="ECO:0000313" key="2">
    <source>
        <dbReference type="EMBL" id="RXW31184.1"/>
    </source>
</evidence>
<evidence type="ECO:0000259" key="1">
    <source>
        <dbReference type="SMART" id="SM00829"/>
    </source>
</evidence>
<dbReference type="EMBL" id="PPCV01000012">
    <property type="protein sequence ID" value="RXW31184.1"/>
    <property type="molecule type" value="Genomic_DNA"/>
</dbReference>
<proteinExistence type="predicted"/>